<feature type="region of interest" description="Disordered" evidence="1">
    <location>
        <begin position="30"/>
        <end position="57"/>
    </location>
</feature>
<dbReference type="OrthoDB" id="5419219at2759"/>
<accession>A0A8H6KBV7</accession>
<evidence type="ECO:0000256" key="1">
    <source>
        <dbReference type="SAM" id="MobiDB-lite"/>
    </source>
</evidence>
<keyword evidence="2" id="KW-0472">Membrane</keyword>
<evidence type="ECO:0000313" key="4">
    <source>
        <dbReference type="Proteomes" id="UP000639643"/>
    </source>
</evidence>
<protein>
    <submittedName>
        <fullName evidence="3">Uncharacterized protein</fullName>
    </submittedName>
</protein>
<keyword evidence="2" id="KW-0812">Transmembrane</keyword>
<dbReference type="Proteomes" id="UP000639643">
    <property type="component" value="Unassembled WGS sequence"/>
</dbReference>
<reference evidence="3" key="1">
    <citation type="journal article" date="2020" name="Phytopathology">
        <title>Genome Sequence Resources of Colletotrichum truncatum, C. plurivorum, C. musicola, and C. sojae: Four Species Pathogenic to Soybean (Glycine max).</title>
        <authorList>
            <person name="Rogerio F."/>
            <person name="Boufleur T.R."/>
            <person name="Ciampi-Guillardi M."/>
            <person name="Sukno S.A."/>
            <person name="Thon M.R."/>
            <person name="Massola Junior N.S."/>
            <person name="Baroncelli R."/>
        </authorList>
    </citation>
    <scope>NUCLEOTIDE SEQUENCE</scope>
    <source>
        <strain evidence="3">LFN0074</strain>
    </source>
</reference>
<proteinExistence type="predicted"/>
<feature type="transmembrane region" description="Helical" evidence="2">
    <location>
        <begin position="518"/>
        <end position="540"/>
    </location>
</feature>
<comment type="caution">
    <text evidence="3">The sequence shown here is derived from an EMBL/GenBank/DDBJ whole genome shotgun (WGS) entry which is preliminary data.</text>
</comment>
<organism evidence="3 4">
    <name type="scientific">Colletotrichum musicola</name>
    <dbReference type="NCBI Taxonomy" id="2175873"/>
    <lineage>
        <taxon>Eukaryota</taxon>
        <taxon>Fungi</taxon>
        <taxon>Dikarya</taxon>
        <taxon>Ascomycota</taxon>
        <taxon>Pezizomycotina</taxon>
        <taxon>Sordariomycetes</taxon>
        <taxon>Hypocreomycetidae</taxon>
        <taxon>Glomerellales</taxon>
        <taxon>Glomerellaceae</taxon>
        <taxon>Colletotrichum</taxon>
        <taxon>Colletotrichum orchidearum species complex</taxon>
    </lineage>
</organism>
<dbReference type="EMBL" id="WIGM01000329">
    <property type="protein sequence ID" value="KAF6828744.1"/>
    <property type="molecule type" value="Genomic_DNA"/>
</dbReference>
<evidence type="ECO:0000313" key="3">
    <source>
        <dbReference type="EMBL" id="KAF6828744.1"/>
    </source>
</evidence>
<gene>
    <name evidence="3" type="ORF">CMUS01_08453</name>
</gene>
<dbReference type="AlphaFoldDB" id="A0A8H6KBV7"/>
<keyword evidence="4" id="KW-1185">Reference proteome</keyword>
<feature type="region of interest" description="Disordered" evidence="1">
    <location>
        <begin position="444"/>
        <end position="478"/>
    </location>
</feature>
<evidence type="ECO:0000256" key="2">
    <source>
        <dbReference type="SAM" id="Phobius"/>
    </source>
</evidence>
<name>A0A8H6KBV7_9PEZI</name>
<sequence>MSASASHSSNGVKLMTLENKRYNRLVNRAKRFASPNLQEEKESHNKGRKSGSSRATRIDLPSFGSLESYKVLPDTQEKLWRLEIERLAKIADDRKATMLLSKVNSGSESPLLARIDDEAFEDLRLRADDILDALHICSIDDQIMLMFLRNGLSLKARAKAQGKVVSCYRALRRNWDERARVGNLPGSKFVSPQAGGLTRAESYQAEDKEAMSATELREAQRLSLYLVDQIAATLAILGYHSKYWHAVVLACLAQLSTKLKVLLGNLDNNINNCLSTSYNHKLAIAEFDQVSSWLTECFTHALRGLGAQRPWWNKSSHLELCTMVYVAGVSGTRTIICQDRCGEISGSSASLAVSFLSKALALVGELGILLSERPRASTPSNITLEVELQRSDGGSIAPGMGSLYLHTVEELFVIATTLSLSHPRIGQRFEDSLNAISALPVVGTRDDIDDNPSNNTKSADKNPYYAFPPRSDQLRHPPSPSEIKSILLEAEKHRKNLETDIKRWNIAETSITISCPKYVYSVMLLSAILVTGGLFCGFLVGERVPGVDPFNFTMFSWIIGGFALLIAKSARVSDWPWRDFLMRQVTCRTVREVATVSGMDPQDILTFMFANERYSTLKLRGPFEAMFYEPSDSGGFSVDVKSSLQTLLASGIIPAVVSTLEGPATHITMRSVETLRSKENIATRLL</sequence>
<keyword evidence="2" id="KW-1133">Transmembrane helix</keyword>
<feature type="transmembrane region" description="Helical" evidence="2">
    <location>
        <begin position="552"/>
        <end position="570"/>
    </location>
</feature>